<organism evidence="2 3">
    <name type="scientific">Exserohilum turcicum (strain 28A)</name>
    <name type="common">Northern leaf blight fungus</name>
    <name type="synonym">Setosphaeria turcica</name>
    <dbReference type="NCBI Taxonomy" id="671987"/>
    <lineage>
        <taxon>Eukaryota</taxon>
        <taxon>Fungi</taxon>
        <taxon>Dikarya</taxon>
        <taxon>Ascomycota</taxon>
        <taxon>Pezizomycotina</taxon>
        <taxon>Dothideomycetes</taxon>
        <taxon>Pleosporomycetidae</taxon>
        <taxon>Pleosporales</taxon>
        <taxon>Pleosporineae</taxon>
        <taxon>Pleosporaceae</taxon>
        <taxon>Exserohilum</taxon>
    </lineage>
</organism>
<reference evidence="2 3" key="2">
    <citation type="journal article" date="2013" name="PLoS Genet.">
        <title>Comparative genome structure, secondary metabolite, and effector coding capacity across Cochliobolus pathogens.</title>
        <authorList>
            <person name="Condon B.J."/>
            <person name="Leng Y."/>
            <person name="Wu D."/>
            <person name="Bushley K.E."/>
            <person name="Ohm R.A."/>
            <person name="Otillar R."/>
            <person name="Martin J."/>
            <person name="Schackwitz W."/>
            <person name="Grimwood J."/>
            <person name="MohdZainudin N."/>
            <person name="Xue C."/>
            <person name="Wang R."/>
            <person name="Manning V.A."/>
            <person name="Dhillon B."/>
            <person name="Tu Z.J."/>
            <person name="Steffenson B.J."/>
            <person name="Salamov A."/>
            <person name="Sun H."/>
            <person name="Lowry S."/>
            <person name="LaButti K."/>
            <person name="Han J."/>
            <person name="Copeland A."/>
            <person name="Lindquist E."/>
            <person name="Barry K."/>
            <person name="Schmutz J."/>
            <person name="Baker S.E."/>
            <person name="Ciuffetti L.M."/>
            <person name="Grigoriev I.V."/>
            <person name="Zhong S."/>
            <person name="Turgeon B.G."/>
        </authorList>
    </citation>
    <scope>NUCLEOTIDE SEQUENCE [LARGE SCALE GENOMIC DNA]</scope>
    <source>
        <strain evidence="3">28A</strain>
    </source>
</reference>
<feature type="compositionally biased region" description="Polar residues" evidence="1">
    <location>
        <begin position="78"/>
        <end position="87"/>
    </location>
</feature>
<evidence type="ECO:0000256" key="1">
    <source>
        <dbReference type="SAM" id="MobiDB-lite"/>
    </source>
</evidence>
<dbReference type="Proteomes" id="UP000016935">
    <property type="component" value="Unassembled WGS sequence"/>
</dbReference>
<sequence>MADPSTIDTRFMAEIRTSLDQLAGALEGEEPEEHVKSIVHAHDIGVADAEATIQDMDINEDDIDMDSGGGDTKVTARPPSSCNEQPTSPELLEIDALCLAMPFIFFTAN</sequence>
<feature type="region of interest" description="Disordered" evidence="1">
    <location>
        <begin position="60"/>
        <end position="87"/>
    </location>
</feature>
<name>R0JWX1_EXST2</name>
<accession>R0JWX1</accession>
<keyword evidence="3" id="KW-1185">Reference proteome</keyword>
<dbReference type="RefSeq" id="XP_008027054.1">
    <property type="nucleotide sequence ID" value="XM_008028863.1"/>
</dbReference>
<evidence type="ECO:0000313" key="3">
    <source>
        <dbReference type="Proteomes" id="UP000016935"/>
    </source>
</evidence>
<reference evidence="2 3" key="1">
    <citation type="journal article" date="2012" name="PLoS Pathog.">
        <title>Diverse lifestyles and strategies of plant pathogenesis encoded in the genomes of eighteen Dothideomycetes fungi.</title>
        <authorList>
            <person name="Ohm R.A."/>
            <person name="Feau N."/>
            <person name="Henrissat B."/>
            <person name="Schoch C.L."/>
            <person name="Horwitz B.A."/>
            <person name="Barry K.W."/>
            <person name="Condon B.J."/>
            <person name="Copeland A.C."/>
            <person name="Dhillon B."/>
            <person name="Glaser F."/>
            <person name="Hesse C.N."/>
            <person name="Kosti I."/>
            <person name="LaButti K."/>
            <person name="Lindquist E.A."/>
            <person name="Lucas S."/>
            <person name="Salamov A.A."/>
            <person name="Bradshaw R.E."/>
            <person name="Ciuffetti L."/>
            <person name="Hamelin R.C."/>
            <person name="Kema G.H.J."/>
            <person name="Lawrence C."/>
            <person name="Scott J.A."/>
            <person name="Spatafora J.W."/>
            <person name="Turgeon B.G."/>
            <person name="de Wit P.J.G.M."/>
            <person name="Zhong S."/>
            <person name="Goodwin S.B."/>
            <person name="Grigoriev I.V."/>
        </authorList>
    </citation>
    <scope>NUCLEOTIDE SEQUENCE [LARGE SCALE GENOMIC DNA]</scope>
    <source>
        <strain evidence="3">28A</strain>
    </source>
</reference>
<gene>
    <name evidence="2" type="ORF">SETTUDRAFT_32645</name>
</gene>
<dbReference type="HOGENOM" id="CLU_2185582_0_0_1"/>
<dbReference type="AlphaFoldDB" id="R0JWX1"/>
<dbReference type="EMBL" id="KB908703">
    <property type="protein sequence ID" value="EOA85443.1"/>
    <property type="molecule type" value="Genomic_DNA"/>
</dbReference>
<dbReference type="GeneID" id="19403676"/>
<proteinExistence type="predicted"/>
<protein>
    <submittedName>
        <fullName evidence="2">Uncharacterized protein</fullName>
    </submittedName>
</protein>
<evidence type="ECO:0000313" key="2">
    <source>
        <dbReference type="EMBL" id="EOA85443.1"/>
    </source>
</evidence>